<dbReference type="InterPro" id="IPR004875">
    <property type="entry name" value="DDE_SF_endonuclease_dom"/>
</dbReference>
<proteinExistence type="predicted"/>
<dbReference type="HOGENOM" id="CLU_013929_2_4_1"/>
<gene>
    <name evidence="2" type="ORF">GYMLUDRAFT_113745</name>
</gene>
<feature type="non-terminal residue" evidence="2">
    <location>
        <position position="1"/>
    </location>
</feature>
<dbReference type="Proteomes" id="UP000053593">
    <property type="component" value="Unassembled WGS sequence"/>
</dbReference>
<dbReference type="Pfam" id="PF03184">
    <property type="entry name" value="DDE_1"/>
    <property type="match status" value="1"/>
</dbReference>
<name>A0A0D0B6X9_9AGAR</name>
<evidence type="ECO:0000313" key="3">
    <source>
        <dbReference type="Proteomes" id="UP000053593"/>
    </source>
</evidence>
<feature type="domain" description="DDE-1" evidence="1">
    <location>
        <begin position="4"/>
        <end position="98"/>
    </location>
</feature>
<feature type="non-terminal residue" evidence="2">
    <location>
        <position position="133"/>
    </location>
</feature>
<keyword evidence="3" id="KW-1185">Reference proteome</keyword>
<evidence type="ECO:0000313" key="2">
    <source>
        <dbReference type="EMBL" id="KIK49826.1"/>
    </source>
</evidence>
<dbReference type="OrthoDB" id="3064354at2759"/>
<organism evidence="2 3">
    <name type="scientific">Collybiopsis luxurians FD-317 M1</name>
    <dbReference type="NCBI Taxonomy" id="944289"/>
    <lineage>
        <taxon>Eukaryota</taxon>
        <taxon>Fungi</taxon>
        <taxon>Dikarya</taxon>
        <taxon>Basidiomycota</taxon>
        <taxon>Agaricomycotina</taxon>
        <taxon>Agaricomycetes</taxon>
        <taxon>Agaricomycetidae</taxon>
        <taxon>Agaricales</taxon>
        <taxon>Marasmiineae</taxon>
        <taxon>Omphalotaceae</taxon>
        <taxon>Collybiopsis</taxon>
        <taxon>Collybiopsis luxurians</taxon>
    </lineage>
</organism>
<sequence>STKPILLIFDGHASHVGLEWIDLALKNNTILLCLPLHTTHRLQPLDVGCFGPLQTAWSNRCDEILEETGESMELRNVVKEYWDCRWLAFKETTILKAWHNCGINPFNPKVFSSADFAPSIPSSTRTHLPDSFP</sequence>
<dbReference type="EMBL" id="KN834986">
    <property type="protein sequence ID" value="KIK49826.1"/>
    <property type="molecule type" value="Genomic_DNA"/>
</dbReference>
<dbReference type="GO" id="GO:0003676">
    <property type="term" value="F:nucleic acid binding"/>
    <property type="evidence" value="ECO:0007669"/>
    <property type="project" value="InterPro"/>
</dbReference>
<dbReference type="AlphaFoldDB" id="A0A0D0B6X9"/>
<accession>A0A0D0B6X9</accession>
<protein>
    <recommendedName>
        <fullName evidence="1">DDE-1 domain-containing protein</fullName>
    </recommendedName>
</protein>
<evidence type="ECO:0000259" key="1">
    <source>
        <dbReference type="Pfam" id="PF03184"/>
    </source>
</evidence>
<reference evidence="2 3" key="1">
    <citation type="submission" date="2014-04" db="EMBL/GenBank/DDBJ databases">
        <title>Evolutionary Origins and Diversification of the Mycorrhizal Mutualists.</title>
        <authorList>
            <consortium name="DOE Joint Genome Institute"/>
            <consortium name="Mycorrhizal Genomics Consortium"/>
            <person name="Kohler A."/>
            <person name="Kuo A."/>
            <person name="Nagy L.G."/>
            <person name="Floudas D."/>
            <person name="Copeland A."/>
            <person name="Barry K.W."/>
            <person name="Cichocki N."/>
            <person name="Veneault-Fourrey C."/>
            <person name="LaButti K."/>
            <person name="Lindquist E.A."/>
            <person name="Lipzen A."/>
            <person name="Lundell T."/>
            <person name="Morin E."/>
            <person name="Murat C."/>
            <person name="Riley R."/>
            <person name="Ohm R."/>
            <person name="Sun H."/>
            <person name="Tunlid A."/>
            <person name="Henrissat B."/>
            <person name="Grigoriev I.V."/>
            <person name="Hibbett D.S."/>
            <person name="Martin F."/>
        </authorList>
    </citation>
    <scope>NUCLEOTIDE SEQUENCE [LARGE SCALE GENOMIC DNA]</scope>
    <source>
        <strain evidence="2 3">FD-317 M1</strain>
    </source>
</reference>